<name>A0ABZ2USN9_9CYAN</name>
<protein>
    <submittedName>
        <fullName evidence="1">Uncharacterized protein</fullName>
    </submittedName>
</protein>
<evidence type="ECO:0000313" key="1">
    <source>
        <dbReference type="EMBL" id="WZB88122.1"/>
    </source>
</evidence>
<accession>A0ABZ2USN9</accession>
<sequence length="51" mass="5758">MREKLIQAALITFLLHLITVLNGTNQISRKTISPISEMPVHILGSTIRLFK</sequence>
<gene>
    <name evidence="1" type="ORF">WJM97_22705</name>
</gene>
<proteinExistence type="predicted"/>
<evidence type="ECO:0000313" key="2">
    <source>
        <dbReference type="Proteomes" id="UP001483337"/>
    </source>
</evidence>
<dbReference type="EMBL" id="CP150886">
    <property type="protein sequence ID" value="WZB88122.1"/>
    <property type="molecule type" value="Genomic_DNA"/>
</dbReference>
<keyword evidence="2" id="KW-1185">Reference proteome</keyword>
<dbReference type="Proteomes" id="UP001483337">
    <property type="component" value="Chromosome"/>
</dbReference>
<dbReference type="RefSeq" id="WP_353931031.1">
    <property type="nucleotide sequence ID" value="NZ_CP150886.1"/>
</dbReference>
<organism evidence="1 2">
    <name type="scientific">Okeanomitos corallinicola TIOX110</name>
    <dbReference type="NCBI Taxonomy" id="3133117"/>
    <lineage>
        <taxon>Bacteria</taxon>
        <taxon>Bacillati</taxon>
        <taxon>Cyanobacteriota</taxon>
        <taxon>Cyanophyceae</taxon>
        <taxon>Nostocales</taxon>
        <taxon>Aphanizomenonaceae</taxon>
        <taxon>Okeanomitos</taxon>
    </lineage>
</organism>
<reference evidence="1 2" key="1">
    <citation type="submission" date="2024-04" db="EMBL/GenBank/DDBJ databases">
        <title>Okeanomitos corallinicola gen. &amp; sp. nov. (Nostocales, Cyanobacteria), a new toxic marine heterocyst-forming cyanobacterium from a coral reef.</title>
        <authorList>
            <person name="Li H."/>
            <person name="Li R."/>
            <person name="Kang J."/>
            <person name="Hii K.S."/>
            <person name="Mohamed H.F."/>
            <person name="Xu X."/>
            <person name="Luo Z."/>
        </authorList>
    </citation>
    <scope>NUCLEOTIDE SEQUENCE [LARGE SCALE GENOMIC DNA]</scope>
    <source>
        <strain evidence="1 2">TIOX110</strain>
    </source>
</reference>